<evidence type="ECO:0000256" key="1">
    <source>
        <dbReference type="SAM" id="MobiDB-lite"/>
    </source>
</evidence>
<reference evidence="2 3" key="1">
    <citation type="submission" date="2019-03" db="EMBL/GenBank/DDBJ databases">
        <title>Single cell metagenomics reveals metabolic interactions within the superorganism composed of flagellate Streblomastix strix and complex community of Bacteroidetes bacteria on its surface.</title>
        <authorList>
            <person name="Treitli S.C."/>
            <person name="Kolisko M."/>
            <person name="Husnik F."/>
            <person name="Keeling P."/>
            <person name="Hampl V."/>
        </authorList>
    </citation>
    <scope>NUCLEOTIDE SEQUENCE [LARGE SCALE GENOMIC DNA]</scope>
    <source>
        <strain evidence="2">ST1C</strain>
    </source>
</reference>
<dbReference type="Proteomes" id="UP000324800">
    <property type="component" value="Unassembled WGS sequence"/>
</dbReference>
<feature type="compositionally biased region" description="Polar residues" evidence="1">
    <location>
        <begin position="377"/>
        <end position="390"/>
    </location>
</feature>
<comment type="caution">
    <text evidence="2">The sequence shown here is derived from an EMBL/GenBank/DDBJ whole genome shotgun (WGS) entry which is preliminary data.</text>
</comment>
<feature type="region of interest" description="Disordered" evidence="1">
    <location>
        <begin position="246"/>
        <end position="277"/>
    </location>
</feature>
<feature type="region of interest" description="Disordered" evidence="1">
    <location>
        <begin position="134"/>
        <end position="164"/>
    </location>
</feature>
<feature type="non-terminal residue" evidence="2">
    <location>
        <position position="1"/>
    </location>
</feature>
<feature type="compositionally biased region" description="Basic residues" evidence="1">
    <location>
        <begin position="502"/>
        <end position="511"/>
    </location>
</feature>
<name>A0A5J4W547_9EUKA</name>
<evidence type="ECO:0000313" key="3">
    <source>
        <dbReference type="Proteomes" id="UP000324800"/>
    </source>
</evidence>
<accession>A0A5J4W547</accession>
<organism evidence="2 3">
    <name type="scientific">Streblomastix strix</name>
    <dbReference type="NCBI Taxonomy" id="222440"/>
    <lineage>
        <taxon>Eukaryota</taxon>
        <taxon>Metamonada</taxon>
        <taxon>Preaxostyla</taxon>
        <taxon>Oxymonadida</taxon>
        <taxon>Streblomastigidae</taxon>
        <taxon>Streblomastix</taxon>
    </lineage>
</organism>
<feature type="compositionally biased region" description="Basic and acidic residues" evidence="1">
    <location>
        <begin position="246"/>
        <end position="270"/>
    </location>
</feature>
<proteinExistence type="predicted"/>
<sequence>DEIDCTQIPDPVSEVTDLETTPQMNLQQGQLDQTAVIEQTQQFQTPQQKLDSAKVGRTYFSSKPMMKFGGGIKKQVALIVDGKTAAAGAVLARAEALGIGKLHEIDYGVKQDFDELKYRRKRLQKLQGKKDANIYTDNEQITGQKKSQYDNGLIDDDEEDDEDSDEYILKKSTGKQLKRNGYNYTAQQQQDQDDFKFNFAEGHSEGEFSDVDGLIPVTTAAGGESKPVWKKRQFKKPYILLDEEIDNQKERGQSPKKYIVKDDKIDPNQKKKDKNKGNYAGKITIGAGKLEGHVVLHGILHRKQSIPIDLKQVPTSIKDMLPFFDSQYALLGAFQHATQKLFSQQNIVILAPSSTNTQNNTQTQNQNLNSALPSVTTNQTQNQGLAQATITTSSTDTQADPTQTQTQTNLQTQTNVPSTTKTIPLHIENPKMGLQVYCEWTGGVAGELDIENFGPMHIPVVGSASALMLKRAAVEKLNQDMNKESEQERNERLKKENEEKLQKKRQKKKKLTKEEEINEERKRVKESFLEVSRQNSLSYKKLNDIQKEQRDKLLLYMFDLKIQSRQSKIKGTQNVAILGRRFAFDSIVGLPWGPGNMLPVPGSNSNFQFNFTNKQIVQLNKRVVGLIVRKIIKERRGALIDELQQEIEIEQDDKRMRGEQLDEDDFDDLFSDLVSKYPPNADTVAVMHNNRENKSATPSIRSHNSLRSTFSQIHSQQNQRSLQAFRLASIIISGGNAVRMMNMSKIIFPNRETLEYEAYQFFRYKTQVRPSQQLLESRGGGFFYHEPGKQENQLLKGRFDFQGRNILLIKASDNEIISAFNAVPHKIPHFLETEILTQYPRIQNKRTGNSKIIRFGYVPELGQMQYQQQQNALAQRHLLGGQMYQLQQQSAVGEVRQFYELPSNLTNEQAAVMERWKHIHIWREQQINLAQKNNVIVARLTTYVPPPSEASKLRDLISLSPMLHLEKIADYAEWENMKLRELVLVKGNEYQLMTQSINEQQFQREKERMNIRNREKDQQGNWIDPRLQQSNPQGITSMMQQSIANLKLMQFGDRRFFTTNPLTVSAQNANIVLSNQPLSLSLLLLNHRIAPIALGRNITTAAHTLDQYQRLYQMQIPSGSLSQSIAASITGIPQIYPLQPMNDNFSISQSQTQNAFALATSSFSATNSIKPFSTAPNTLSIQQSGFVGAINQGQGLYDWYRTRASHTLQIIPPEGFDANLIRIWAPYELLHYELAFRGDIIPPRLSRYGRHIINKQSDMDQFGNYNEYGNTRANILFQQWAGVQPVNPAFAKHKNYILRNKCENQDIAVTVVFIAKNRWEQSFSPKFTIRRHKKQDIIANKEIDKLVNQLEEDQQNNGQLRKKRDDEYYETDAEYYDGLIIGGGSTDKEDLRHKRMVKRKGSKYDEQFNRIYGNESKIASDLFRLDFGLGLKDQQIDENGNEIDSNKSNKKEMDLKSVEGEYDIRDVIFDENVVESDKFCSGTFRGWPFAKDPLQQQDQQDQYIDEGSSKTTRRAPLIYGVSTGAGTLFTEGDYVMDITVMGVDHVRFWAFVWSDKQPLELFALDY</sequence>
<feature type="region of interest" description="Disordered" evidence="1">
    <location>
        <begin position="377"/>
        <end position="417"/>
    </location>
</feature>
<feature type="region of interest" description="Disordered" evidence="1">
    <location>
        <begin position="480"/>
        <end position="517"/>
    </location>
</feature>
<evidence type="ECO:0000313" key="2">
    <source>
        <dbReference type="EMBL" id="KAA6390037.1"/>
    </source>
</evidence>
<dbReference type="EMBL" id="SNRW01003369">
    <property type="protein sequence ID" value="KAA6390037.1"/>
    <property type="molecule type" value="Genomic_DNA"/>
</dbReference>
<gene>
    <name evidence="2" type="ORF">EZS28_014434</name>
</gene>
<feature type="compositionally biased region" description="Polar residues" evidence="1">
    <location>
        <begin position="135"/>
        <end position="150"/>
    </location>
</feature>
<feature type="compositionally biased region" description="Acidic residues" evidence="1">
    <location>
        <begin position="153"/>
        <end position="164"/>
    </location>
</feature>
<feature type="compositionally biased region" description="Low complexity" evidence="1">
    <location>
        <begin position="391"/>
        <end position="415"/>
    </location>
</feature>
<protein>
    <submittedName>
        <fullName evidence="2">Uncharacterized protein</fullName>
    </submittedName>
</protein>
<feature type="compositionally biased region" description="Basic and acidic residues" evidence="1">
    <location>
        <begin position="480"/>
        <end position="501"/>
    </location>
</feature>